<sequence>MSAFSLIIFVPAIAIAGIAGYVLADEYEDRLRSWYAIVEDLLWLVEIAFILSWFALLTQQGFGGLVVAVLGSLAIGGYFYFDER</sequence>
<dbReference type="AlphaFoldDB" id="A0A830F1L5"/>
<keyword evidence="1" id="KW-1133">Transmembrane helix</keyword>
<name>A0A830F1L5_9EURY</name>
<evidence type="ECO:0000313" key="2">
    <source>
        <dbReference type="EMBL" id="GGL53640.1"/>
    </source>
</evidence>
<reference evidence="2" key="1">
    <citation type="journal article" date="2014" name="Int. J. Syst. Evol. Microbiol.">
        <title>Complete genome sequence of Corynebacterium casei LMG S-19264T (=DSM 44701T), isolated from a smear-ripened cheese.</title>
        <authorList>
            <consortium name="US DOE Joint Genome Institute (JGI-PGF)"/>
            <person name="Walter F."/>
            <person name="Albersmeier A."/>
            <person name="Kalinowski J."/>
            <person name="Ruckert C."/>
        </authorList>
    </citation>
    <scope>NUCLEOTIDE SEQUENCE</scope>
    <source>
        <strain evidence="2">JCM 19596</strain>
    </source>
</reference>
<feature type="transmembrane region" description="Helical" evidence="1">
    <location>
        <begin position="36"/>
        <end position="56"/>
    </location>
</feature>
<dbReference type="EMBL" id="BMPG01000001">
    <property type="protein sequence ID" value="GGL53640.1"/>
    <property type="molecule type" value="Genomic_DNA"/>
</dbReference>
<feature type="transmembrane region" description="Helical" evidence="1">
    <location>
        <begin position="6"/>
        <end position="24"/>
    </location>
</feature>
<dbReference type="Proteomes" id="UP000607197">
    <property type="component" value="Unassembled WGS sequence"/>
</dbReference>
<keyword evidence="1" id="KW-0472">Membrane</keyword>
<keyword evidence="1" id="KW-0812">Transmembrane</keyword>
<reference evidence="2" key="2">
    <citation type="submission" date="2020-09" db="EMBL/GenBank/DDBJ databases">
        <authorList>
            <person name="Sun Q."/>
            <person name="Ohkuma M."/>
        </authorList>
    </citation>
    <scope>NUCLEOTIDE SEQUENCE</scope>
    <source>
        <strain evidence="2">JCM 19596</strain>
    </source>
</reference>
<keyword evidence="3" id="KW-1185">Reference proteome</keyword>
<protein>
    <submittedName>
        <fullName evidence="2">Uncharacterized protein</fullName>
    </submittedName>
</protein>
<evidence type="ECO:0000256" key="1">
    <source>
        <dbReference type="SAM" id="Phobius"/>
    </source>
</evidence>
<proteinExistence type="predicted"/>
<organism evidence="2 3">
    <name type="scientific">Halocalculus aciditolerans</name>
    <dbReference type="NCBI Taxonomy" id="1383812"/>
    <lineage>
        <taxon>Archaea</taxon>
        <taxon>Methanobacteriati</taxon>
        <taxon>Methanobacteriota</taxon>
        <taxon>Stenosarchaea group</taxon>
        <taxon>Halobacteria</taxon>
        <taxon>Halobacteriales</taxon>
        <taxon>Halobacteriaceae</taxon>
        <taxon>Halocalculus</taxon>
    </lineage>
</organism>
<gene>
    <name evidence="2" type="ORF">GCM10009039_09790</name>
</gene>
<comment type="caution">
    <text evidence="2">The sequence shown here is derived from an EMBL/GenBank/DDBJ whole genome shotgun (WGS) entry which is preliminary data.</text>
</comment>
<evidence type="ECO:0000313" key="3">
    <source>
        <dbReference type="Proteomes" id="UP000607197"/>
    </source>
</evidence>
<feature type="transmembrane region" description="Helical" evidence="1">
    <location>
        <begin position="62"/>
        <end position="81"/>
    </location>
</feature>
<dbReference type="RefSeq" id="WP_188976409.1">
    <property type="nucleotide sequence ID" value="NZ_BMPG01000001.1"/>
</dbReference>
<accession>A0A830F1L5</accession>